<comment type="subcellular location">
    <subcellularLocation>
        <location evidence="1">Cell membrane</location>
        <topology evidence="1">Multi-pass membrane protein</topology>
    </subcellularLocation>
</comment>
<evidence type="ECO:0000256" key="10">
    <source>
        <dbReference type="ARBA" id="ARBA00023224"/>
    </source>
</evidence>
<dbReference type="InterPro" id="IPR000337">
    <property type="entry name" value="GPCR_3"/>
</dbReference>
<dbReference type="PANTHER" id="PTHR24061:SF599">
    <property type="entry name" value="G-PROTEIN COUPLED RECEPTORS FAMILY 3 PROFILE DOMAIN-CONTAINING PROTEIN"/>
    <property type="match status" value="1"/>
</dbReference>
<keyword evidence="3" id="KW-0812">Transmembrane</keyword>
<dbReference type="PRINTS" id="PR00248">
    <property type="entry name" value="GPCRMGR"/>
</dbReference>
<evidence type="ECO:0000259" key="11">
    <source>
        <dbReference type="Pfam" id="PF01094"/>
    </source>
</evidence>
<dbReference type="OrthoDB" id="5984008at2759"/>
<name>A0A9Q0X5L1_9SAUR</name>
<evidence type="ECO:0000256" key="2">
    <source>
        <dbReference type="ARBA" id="ARBA00022475"/>
    </source>
</evidence>
<accession>A0A9Q0X5L1</accession>
<keyword evidence="10" id="KW-0807">Transducer</keyword>
<keyword evidence="4" id="KW-0732">Signal</keyword>
<keyword evidence="6" id="KW-0297">G-protein coupled receptor</keyword>
<sequence length="431" mass="49354">MSELSYGFVAHVADEKSQFPFIHRLVPGEETQYQGIVQMLLHFGWTWVALVTPDNENGERFTEALTLMMMKSGICVAFSERLPQTSEKQIWTQYDLSLNWDQTNVVVLYTDSVASISPLLMIQRMLEEYYTGAKVWITTVFQDMNLNLLYDSFSFLYFHGTFSLEMKTQRRAIFDYYLPFSSVLDEFWKNSFSCSYFNHAEKLEILPLKEKERVLSQDAYNTYDSVQTLAFALSAAYSSRSKWVSMAGGRRGESPTPLQPWQLNHFLRRIQFPNSSMIRQGGHEDGELTVSFDIVNWVFLANNSHSRLKVGRIEPTSASQVKFTINPAIVFWPFRFNQTTPCSKCSESCLPGYVKESREGKPSCCYGCAQCPEGTFSHREGRMLAGVSGIEKNLRTRPSPLQMHLIHMKTAMEKGKPVDLERNQALTADTC</sequence>
<dbReference type="SUPFAM" id="SSF53822">
    <property type="entry name" value="Periplasmic binding protein-like I"/>
    <property type="match status" value="1"/>
</dbReference>
<evidence type="ECO:0008006" key="15">
    <source>
        <dbReference type="Google" id="ProtNLM"/>
    </source>
</evidence>
<dbReference type="InterPro" id="IPR001828">
    <property type="entry name" value="ANF_lig-bd_rcpt"/>
</dbReference>
<dbReference type="Gene3D" id="2.10.50.30">
    <property type="entry name" value="GPCR, family 3, nine cysteines domain"/>
    <property type="match status" value="1"/>
</dbReference>
<dbReference type="GO" id="GO:0004930">
    <property type="term" value="F:G protein-coupled receptor activity"/>
    <property type="evidence" value="ECO:0007669"/>
    <property type="project" value="UniProtKB-KW"/>
</dbReference>
<evidence type="ECO:0000256" key="5">
    <source>
        <dbReference type="ARBA" id="ARBA00022989"/>
    </source>
</evidence>
<evidence type="ECO:0000256" key="6">
    <source>
        <dbReference type="ARBA" id="ARBA00023040"/>
    </source>
</evidence>
<dbReference type="InterPro" id="IPR028082">
    <property type="entry name" value="Peripla_BP_I"/>
</dbReference>
<evidence type="ECO:0000256" key="8">
    <source>
        <dbReference type="ARBA" id="ARBA00023170"/>
    </source>
</evidence>
<evidence type="ECO:0000313" key="14">
    <source>
        <dbReference type="Proteomes" id="UP001142489"/>
    </source>
</evidence>
<dbReference type="Pfam" id="PF07562">
    <property type="entry name" value="NCD3G"/>
    <property type="match status" value="1"/>
</dbReference>
<feature type="domain" description="GPCR family 3 nine cysteines" evidence="12">
    <location>
        <begin position="340"/>
        <end position="378"/>
    </location>
</feature>
<evidence type="ECO:0000256" key="9">
    <source>
        <dbReference type="ARBA" id="ARBA00023180"/>
    </source>
</evidence>
<dbReference type="Gene3D" id="3.40.50.2300">
    <property type="match status" value="1"/>
</dbReference>
<dbReference type="AlphaFoldDB" id="A0A9Q0X5L1"/>
<keyword evidence="7" id="KW-0472">Membrane</keyword>
<reference evidence="13" key="1">
    <citation type="journal article" date="2023" name="DNA Res.">
        <title>Chromosome-level genome assembly of Phrynocephalus forsythii using third-generation DNA sequencing and Hi-C analysis.</title>
        <authorList>
            <person name="Qi Y."/>
            <person name="Zhao W."/>
            <person name="Zhao Y."/>
            <person name="Niu C."/>
            <person name="Cao S."/>
            <person name="Zhang Y."/>
        </authorList>
    </citation>
    <scope>NUCLEOTIDE SEQUENCE</scope>
    <source>
        <tissue evidence="13">Muscle</tissue>
    </source>
</reference>
<gene>
    <name evidence="13" type="ORF">JRQ81_012245</name>
</gene>
<dbReference type="FunFam" id="3.40.50.2300:FF:000024">
    <property type="entry name" value="Vomeronasal 2, receptor 73"/>
    <property type="match status" value="1"/>
</dbReference>
<evidence type="ECO:0000313" key="13">
    <source>
        <dbReference type="EMBL" id="KAJ7303303.1"/>
    </source>
</evidence>
<comment type="caution">
    <text evidence="13">The sequence shown here is derived from an EMBL/GenBank/DDBJ whole genome shotgun (WGS) entry which is preliminary data.</text>
</comment>
<evidence type="ECO:0000256" key="7">
    <source>
        <dbReference type="ARBA" id="ARBA00023136"/>
    </source>
</evidence>
<evidence type="ECO:0000256" key="1">
    <source>
        <dbReference type="ARBA" id="ARBA00004651"/>
    </source>
</evidence>
<dbReference type="EMBL" id="JAPFRF010000024">
    <property type="protein sequence ID" value="KAJ7303303.1"/>
    <property type="molecule type" value="Genomic_DNA"/>
</dbReference>
<dbReference type="GO" id="GO:0005886">
    <property type="term" value="C:plasma membrane"/>
    <property type="evidence" value="ECO:0007669"/>
    <property type="project" value="UniProtKB-SubCell"/>
</dbReference>
<evidence type="ECO:0000256" key="3">
    <source>
        <dbReference type="ARBA" id="ARBA00022692"/>
    </source>
</evidence>
<dbReference type="InterPro" id="IPR011500">
    <property type="entry name" value="GPCR_3_9-Cys_dom"/>
</dbReference>
<feature type="domain" description="Receptor ligand binding region" evidence="11">
    <location>
        <begin position="4"/>
        <end position="297"/>
    </location>
</feature>
<keyword evidence="8" id="KW-0675">Receptor</keyword>
<evidence type="ECO:0000256" key="4">
    <source>
        <dbReference type="ARBA" id="ARBA00022729"/>
    </source>
</evidence>
<dbReference type="Proteomes" id="UP001142489">
    <property type="component" value="Unassembled WGS sequence"/>
</dbReference>
<organism evidence="13 14">
    <name type="scientific">Phrynocephalus forsythii</name>
    <dbReference type="NCBI Taxonomy" id="171643"/>
    <lineage>
        <taxon>Eukaryota</taxon>
        <taxon>Metazoa</taxon>
        <taxon>Chordata</taxon>
        <taxon>Craniata</taxon>
        <taxon>Vertebrata</taxon>
        <taxon>Euteleostomi</taxon>
        <taxon>Lepidosauria</taxon>
        <taxon>Squamata</taxon>
        <taxon>Bifurcata</taxon>
        <taxon>Unidentata</taxon>
        <taxon>Episquamata</taxon>
        <taxon>Toxicofera</taxon>
        <taxon>Iguania</taxon>
        <taxon>Acrodonta</taxon>
        <taxon>Agamidae</taxon>
        <taxon>Agaminae</taxon>
        <taxon>Phrynocephalus</taxon>
    </lineage>
</organism>
<keyword evidence="14" id="KW-1185">Reference proteome</keyword>
<protein>
    <recommendedName>
        <fullName evidence="15">Vomeronasal type-2 receptor 26-like</fullName>
    </recommendedName>
</protein>
<proteinExistence type="predicted"/>
<dbReference type="InterPro" id="IPR000068">
    <property type="entry name" value="GPCR_3_Ca_sens_rcpt-rel"/>
</dbReference>
<dbReference type="InterPro" id="IPR038550">
    <property type="entry name" value="GPCR_3_9-Cys_sf"/>
</dbReference>
<keyword evidence="9" id="KW-0325">Glycoprotein</keyword>
<dbReference type="PANTHER" id="PTHR24061">
    <property type="entry name" value="CALCIUM-SENSING RECEPTOR-RELATED"/>
    <property type="match status" value="1"/>
</dbReference>
<keyword evidence="2" id="KW-1003">Cell membrane</keyword>
<evidence type="ECO:0000259" key="12">
    <source>
        <dbReference type="Pfam" id="PF07562"/>
    </source>
</evidence>
<dbReference type="Pfam" id="PF01094">
    <property type="entry name" value="ANF_receptor"/>
    <property type="match status" value="1"/>
</dbReference>
<keyword evidence="5" id="KW-1133">Transmembrane helix</keyword>